<organism evidence="2 3">
    <name type="scientific">Gluconobacter aidae</name>
    <dbReference type="NCBI Taxonomy" id="2662454"/>
    <lineage>
        <taxon>Bacteria</taxon>
        <taxon>Pseudomonadati</taxon>
        <taxon>Pseudomonadota</taxon>
        <taxon>Alphaproteobacteria</taxon>
        <taxon>Acetobacterales</taxon>
        <taxon>Acetobacteraceae</taxon>
        <taxon>Gluconobacter</taxon>
    </lineage>
</organism>
<feature type="transmembrane region" description="Helical" evidence="1">
    <location>
        <begin position="82"/>
        <end position="100"/>
    </location>
</feature>
<feature type="transmembrane region" description="Helical" evidence="1">
    <location>
        <begin position="206"/>
        <end position="225"/>
    </location>
</feature>
<evidence type="ECO:0000313" key="3">
    <source>
        <dbReference type="Proteomes" id="UP000432209"/>
    </source>
</evidence>
<protein>
    <recommendedName>
        <fullName evidence="4">Glycosyltransferase RgtA/B/C/D-like domain-containing protein</fullName>
    </recommendedName>
</protein>
<feature type="transmembrane region" description="Helical" evidence="1">
    <location>
        <begin position="310"/>
        <end position="328"/>
    </location>
</feature>
<comment type="caution">
    <text evidence="2">The sequence shown here is derived from an EMBL/GenBank/DDBJ whole genome shotgun (WGS) entry which is preliminary data.</text>
</comment>
<keyword evidence="1" id="KW-0472">Membrane</keyword>
<evidence type="ECO:0000313" key="2">
    <source>
        <dbReference type="EMBL" id="MQR98521.1"/>
    </source>
</evidence>
<feature type="transmembrane region" description="Helical" evidence="1">
    <location>
        <begin position="157"/>
        <end position="177"/>
    </location>
</feature>
<proteinExistence type="predicted"/>
<dbReference type="AlphaFoldDB" id="A0A7X1SP00"/>
<feature type="transmembrane region" description="Helical" evidence="1">
    <location>
        <begin position="374"/>
        <end position="400"/>
    </location>
</feature>
<dbReference type="Proteomes" id="UP000432209">
    <property type="component" value="Unassembled WGS sequence"/>
</dbReference>
<reference evidence="2 3" key="1">
    <citation type="submission" date="2019-10" db="EMBL/GenBank/DDBJ databases">
        <title>Gluconobacter aidae sp. nov., a novel species of acetic acid bacteria isolated in Thailand.</title>
        <authorList>
            <person name="Yukphan P."/>
            <person name="Charoenyingcharoen P."/>
            <person name="Malimas S."/>
            <person name="Muramatsu Y."/>
            <person name="Nakagawa Y."/>
            <person name="Tanasupawat S."/>
            <person name="Yamada Y."/>
        </authorList>
    </citation>
    <scope>NUCLEOTIDE SEQUENCE [LARGE SCALE GENOMIC DNA]</scope>
    <source>
        <strain evidence="2 3">AC10</strain>
    </source>
</reference>
<gene>
    <name evidence="2" type="ORF">GFJ39_04760</name>
</gene>
<accession>A0A7X1SP00</accession>
<feature type="transmembrane region" description="Helical" evidence="1">
    <location>
        <begin position="407"/>
        <end position="427"/>
    </location>
</feature>
<evidence type="ECO:0000256" key="1">
    <source>
        <dbReference type="SAM" id="Phobius"/>
    </source>
</evidence>
<evidence type="ECO:0008006" key="4">
    <source>
        <dbReference type="Google" id="ProtNLM"/>
    </source>
</evidence>
<feature type="transmembrane region" description="Helical" evidence="1">
    <location>
        <begin position="20"/>
        <end position="38"/>
    </location>
</feature>
<sequence length="664" mass="72142">MFADDRCLVKAATKIRTSAFVLYFALSALLLVKGFSLRHHLIGVGADVEAFAWMLYWWPWAIGHGINPFVTDLAWNGLGYNLTWATALPTFGLLLAPLTWLGGPVLTTNLVIVLAPACAAFAAFVLLQSVTGRWGAAFLGGLVFGFSPYEVGQSLGHLNLTSVALVPVCLLLCKAYFDQTITRTRFIAVLSITALLQLGISTEVLFTSAVMGVVTWCVFVVTAPGKVRHAYFLLARDVVLAGIVTIILASPFLFYLVKGMKVVPGQLNDADFYSADILNFLVPTPVTLPGGALFSSISDQFTGNISEQDAYIGLPFFLLTVCFSTIALRSSLLVKRCVLVFWISALFSLGGVLHAGKNVAHVPLPWHLVDRLPIVSSVLPVRFAMFTSLALAVLCAVFLAQRPTVGRYGIVLCGLLFLFPAPAAQGWEATTSSPFFTEASIKRHFGSDPVLVVLPFGYLGHAMWWQLQSGYAFRQTGGYLGYTPTSEHNDAVLSAFLNNAILPHFDEQLGFYCLDHHAAAIVIGPGTKGVLRQAILETHWPAERDGDTIIVRVPPRETLPLFHISGDYWPSAAEVNWMGQQIVVETGVMPARLEIGRPYAVSSPGVSVATGHSVRHIGFQPGEKTVIDLPANSRTTIRADKVFVPAKEKINTDQRALSLLIGRR</sequence>
<feature type="transmembrane region" description="Helical" evidence="1">
    <location>
        <begin position="134"/>
        <end position="151"/>
    </location>
</feature>
<keyword evidence="1" id="KW-1133">Transmembrane helix</keyword>
<dbReference type="EMBL" id="WIPH01000007">
    <property type="protein sequence ID" value="MQR98521.1"/>
    <property type="molecule type" value="Genomic_DNA"/>
</dbReference>
<name>A0A7X1SP00_9PROT</name>
<feature type="transmembrane region" description="Helical" evidence="1">
    <location>
        <begin position="106"/>
        <end position="127"/>
    </location>
</feature>
<dbReference type="RefSeq" id="WP_153430268.1">
    <property type="nucleotide sequence ID" value="NZ_WIPH01000007.1"/>
</dbReference>
<feature type="transmembrane region" description="Helical" evidence="1">
    <location>
        <begin position="237"/>
        <end position="257"/>
    </location>
</feature>
<feature type="transmembrane region" description="Helical" evidence="1">
    <location>
        <begin position="337"/>
        <end position="354"/>
    </location>
</feature>
<keyword evidence="1" id="KW-0812">Transmembrane</keyword>
<keyword evidence="3" id="KW-1185">Reference proteome</keyword>
<feature type="transmembrane region" description="Helical" evidence="1">
    <location>
        <begin position="50"/>
        <end position="70"/>
    </location>
</feature>